<feature type="chain" id="PRO_5009201210" description="DUF1311 domain-containing protein" evidence="1">
    <location>
        <begin position="23"/>
        <end position="116"/>
    </location>
</feature>
<dbReference type="AlphaFoldDB" id="A0A1E7R513"/>
<accession>A0A1E7R513</accession>
<dbReference type="STRING" id="1262585.BJI46_03445"/>
<evidence type="ECO:0000313" key="2">
    <source>
        <dbReference type="EMBL" id="OEY94408.1"/>
    </source>
</evidence>
<organism evidence="2 3">
    <name type="scientific">Acinetobacter qingfengensis</name>
    <dbReference type="NCBI Taxonomy" id="1262585"/>
    <lineage>
        <taxon>Bacteria</taxon>
        <taxon>Pseudomonadati</taxon>
        <taxon>Pseudomonadota</taxon>
        <taxon>Gammaproteobacteria</taxon>
        <taxon>Moraxellales</taxon>
        <taxon>Moraxellaceae</taxon>
        <taxon>Acinetobacter</taxon>
    </lineage>
</organism>
<dbReference type="InterPro" id="IPR052755">
    <property type="entry name" value="Lysozyme_Inhibitor_LprI"/>
</dbReference>
<evidence type="ECO:0008006" key="4">
    <source>
        <dbReference type="Google" id="ProtNLM"/>
    </source>
</evidence>
<reference evidence="2 3" key="1">
    <citation type="submission" date="2016-09" db="EMBL/GenBank/DDBJ databases">
        <authorList>
            <person name="Capua I."/>
            <person name="De Benedictis P."/>
            <person name="Joannis T."/>
            <person name="Lombin L.H."/>
            <person name="Cattoli G."/>
        </authorList>
    </citation>
    <scope>NUCLEOTIDE SEQUENCE [LARGE SCALE GENOMIC DNA]</scope>
    <source>
        <strain evidence="2 3">ANC 4671</strain>
    </source>
</reference>
<dbReference type="RefSeq" id="WP_070070215.1">
    <property type="nucleotide sequence ID" value="NZ_MKKK01000034.1"/>
</dbReference>
<gene>
    <name evidence="2" type="ORF">BJI46_03445</name>
</gene>
<proteinExistence type="predicted"/>
<evidence type="ECO:0000256" key="1">
    <source>
        <dbReference type="SAM" id="SignalP"/>
    </source>
</evidence>
<dbReference type="PANTHER" id="PTHR37549">
    <property type="entry name" value="LIPOPROTEIN LPRI"/>
    <property type="match status" value="1"/>
</dbReference>
<name>A0A1E7R513_9GAMM</name>
<dbReference type="EMBL" id="MKKK01000034">
    <property type="protein sequence ID" value="OEY94408.1"/>
    <property type="molecule type" value="Genomic_DNA"/>
</dbReference>
<comment type="caution">
    <text evidence="2">The sequence shown here is derived from an EMBL/GenBank/DDBJ whole genome shotgun (WGS) entry which is preliminary data.</text>
</comment>
<sequence>MKKCLLTLFALMMVTPGTSVFAASFNCNQAQSITEKQICAVRSLNDADVKLATTYQLILKAVPMGSRDAQKDRQWQWLKQRNRCGKTIQCLQAQYQNRQHELDTVIEQRILSQGPF</sequence>
<dbReference type="PANTHER" id="PTHR37549:SF1">
    <property type="entry name" value="LIPOPROTEIN LPRI"/>
    <property type="match status" value="1"/>
</dbReference>
<keyword evidence="3" id="KW-1185">Reference proteome</keyword>
<protein>
    <recommendedName>
        <fullName evidence="4">DUF1311 domain-containing protein</fullName>
    </recommendedName>
</protein>
<dbReference type="Proteomes" id="UP000185895">
    <property type="component" value="Unassembled WGS sequence"/>
</dbReference>
<evidence type="ECO:0000313" key="3">
    <source>
        <dbReference type="Proteomes" id="UP000185895"/>
    </source>
</evidence>
<dbReference type="GO" id="GO:0005576">
    <property type="term" value="C:extracellular region"/>
    <property type="evidence" value="ECO:0007669"/>
    <property type="project" value="TreeGrafter"/>
</dbReference>
<keyword evidence="1" id="KW-0732">Signal</keyword>
<feature type="signal peptide" evidence="1">
    <location>
        <begin position="1"/>
        <end position="22"/>
    </location>
</feature>
<dbReference type="Gene3D" id="1.20.1270.180">
    <property type="match status" value="1"/>
</dbReference>